<protein>
    <recommendedName>
        <fullName evidence="4">Mitochondrial ribosomal protein subunit L20-domain-containing protein</fullName>
    </recommendedName>
</protein>
<gene>
    <name evidence="2" type="ORF">GOMPHAMPRED_004428</name>
</gene>
<dbReference type="Proteomes" id="UP000664169">
    <property type="component" value="Unassembled WGS sequence"/>
</dbReference>
<proteinExistence type="predicted"/>
<organism evidence="2 3">
    <name type="scientific">Gomphillus americanus</name>
    <dbReference type="NCBI Taxonomy" id="1940652"/>
    <lineage>
        <taxon>Eukaryota</taxon>
        <taxon>Fungi</taxon>
        <taxon>Dikarya</taxon>
        <taxon>Ascomycota</taxon>
        <taxon>Pezizomycotina</taxon>
        <taxon>Lecanoromycetes</taxon>
        <taxon>OSLEUM clade</taxon>
        <taxon>Ostropomycetidae</taxon>
        <taxon>Ostropales</taxon>
        <taxon>Graphidaceae</taxon>
        <taxon>Gomphilloideae</taxon>
        <taxon>Gomphillus</taxon>
    </lineage>
</organism>
<evidence type="ECO:0000313" key="2">
    <source>
        <dbReference type="EMBL" id="CAF9927537.1"/>
    </source>
</evidence>
<evidence type="ECO:0008006" key="4">
    <source>
        <dbReference type="Google" id="ProtNLM"/>
    </source>
</evidence>
<feature type="region of interest" description="Disordered" evidence="1">
    <location>
        <begin position="23"/>
        <end position="61"/>
    </location>
</feature>
<dbReference type="GO" id="GO:0005762">
    <property type="term" value="C:mitochondrial large ribosomal subunit"/>
    <property type="evidence" value="ECO:0007669"/>
    <property type="project" value="TreeGrafter"/>
</dbReference>
<dbReference type="PANTHER" id="PTHR28266">
    <property type="entry name" value="54S RIBOSOMAL PROTEIN L20, MITOCHONDRIAL"/>
    <property type="match status" value="1"/>
</dbReference>
<comment type="caution">
    <text evidence="2">The sequence shown here is derived from an EMBL/GenBank/DDBJ whole genome shotgun (WGS) entry which is preliminary data.</text>
</comment>
<name>A0A8H3FLZ7_9LECA</name>
<evidence type="ECO:0000313" key="3">
    <source>
        <dbReference type="Proteomes" id="UP000664169"/>
    </source>
</evidence>
<keyword evidence="3" id="KW-1185">Reference proteome</keyword>
<sequence>MVSLRPATSKPLTLSYLSLFRSQRKPSSSTLSQTRTQATTRRTTKAHRNAPGPTATPSSKYLAPATPTIIFHPPPSAPSPYQTPPLFLPPSDPRKTLLAQSHAFNNPYASGARPLPPLVRAPAPEEKKYHLSEEDIIEIRRLRAKDPWEWTVPRLAEKFGCSKIFINIAAPATTKRREWGLALHQRYRDRWGNKRRDAVLDRHKRRELWEKDL</sequence>
<dbReference type="PANTHER" id="PTHR28266:SF1">
    <property type="entry name" value="LARGE RIBOSOMAL SUBUNIT PROTEIN ML58"/>
    <property type="match status" value="1"/>
</dbReference>
<dbReference type="OrthoDB" id="6021263at2759"/>
<dbReference type="EMBL" id="CAJPDQ010000027">
    <property type="protein sequence ID" value="CAF9927537.1"/>
    <property type="molecule type" value="Genomic_DNA"/>
</dbReference>
<evidence type="ECO:0000256" key="1">
    <source>
        <dbReference type="SAM" id="MobiDB-lite"/>
    </source>
</evidence>
<dbReference type="Pfam" id="PF12824">
    <property type="entry name" value="MRP-L20"/>
    <property type="match status" value="1"/>
</dbReference>
<accession>A0A8H3FLZ7</accession>
<feature type="compositionally biased region" description="Low complexity" evidence="1">
    <location>
        <begin position="27"/>
        <end position="41"/>
    </location>
</feature>
<dbReference type="GO" id="GO:0003735">
    <property type="term" value="F:structural constituent of ribosome"/>
    <property type="evidence" value="ECO:0007669"/>
    <property type="project" value="TreeGrafter"/>
</dbReference>
<reference evidence="2" key="1">
    <citation type="submission" date="2021-03" db="EMBL/GenBank/DDBJ databases">
        <authorList>
            <person name="Tagirdzhanova G."/>
        </authorList>
    </citation>
    <scope>NUCLEOTIDE SEQUENCE</scope>
</reference>
<dbReference type="InterPro" id="IPR024388">
    <property type="entry name" value="Ribosomal_mL58"/>
</dbReference>
<dbReference type="AlphaFoldDB" id="A0A8H3FLZ7"/>